<protein>
    <recommendedName>
        <fullName evidence="5">Toxin-antitoxin system antitoxin component, TIGR02293 family</fullName>
    </recommendedName>
</protein>
<dbReference type="InterPro" id="IPR024467">
    <property type="entry name" value="Xre/MbcA/ParS-like_toxin-bd"/>
</dbReference>
<dbReference type="InterPro" id="IPR046847">
    <property type="entry name" value="Xre-like_HTH"/>
</dbReference>
<accession>A0A8J3CYQ7</accession>
<feature type="domain" description="Antitoxin Xre-like helix-turn-helix" evidence="2">
    <location>
        <begin position="59"/>
        <end position="114"/>
    </location>
</feature>
<feature type="domain" description="Antitoxin Xre/MbcA/ParS-like toxin-binding" evidence="1">
    <location>
        <begin position="125"/>
        <end position="168"/>
    </location>
</feature>
<evidence type="ECO:0000259" key="1">
    <source>
        <dbReference type="Pfam" id="PF09722"/>
    </source>
</evidence>
<keyword evidence="4" id="KW-1185">Reference proteome</keyword>
<evidence type="ECO:0000313" key="4">
    <source>
        <dbReference type="Proteomes" id="UP000642809"/>
    </source>
</evidence>
<dbReference type="Pfam" id="PF09722">
    <property type="entry name" value="Xre_MbcA_ParS_C"/>
    <property type="match status" value="1"/>
</dbReference>
<organism evidence="3 4">
    <name type="scientific">Mongoliitalea lutea</name>
    <dbReference type="NCBI Taxonomy" id="849756"/>
    <lineage>
        <taxon>Bacteria</taxon>
        <taxon>Pseudomonadati</taxon>
        <taxon>Bacteroidota</taxon>
        <taxon>Cytophagia</taxon>
        <taxon>Cytophagales</taxon>
        <taxon>Cyclobacteriaceae</taxon>
        <taxon>Mongoliitalea</taxon>
    </lineage>
</organism>
<evidence type="ECO:0000313" key="3">
    <source>
        <dbReference type="EMBL" id="GHB41438.1"/>
    </source>
</evidence>
<dbReference type="AlphaFoldDB" id="A0A8J3CYQ7"/>
<sequence>MIFWTNYVILEDNLPISVMAKKSSKVSEPAIASYGKAVFSIDSILNMDSGFFDEPLTRVDTFRDGLRKESFESLKAIAGLDYNTLAGALGISAKTIQRKEVFDTIQSEKMFELAELYAMGISYFGLEGFRRWMERPLFSIGNRKPLDLIDVSEGLDILKSEIMRLQHGIAV</sequence>
<evidence type="ECO:0008006" key="5">
    <source>
        <dbReference type="Google" id="ProtNLM"/>
    </source>
</evidence>
<dbReference type="EMBL" id="BMYF01000013">
    <property type="protein sequence ID" value="GHB41438.1"/>
    <property type="molecule type" value="Genomic_DNA"/>
</dbReference>
<reference evidence="3" key="2">
    <citation type="submission" date="2020-09" db="EMBL/GenBank/DDBJ databases">
        <authorList>
            <person name="Sun Q."/>
            <person name="Kim S."/>
        </authorList>
    </citation>
    <scope>NUCLEOTIDE SEQUENCE</scope>
    <source>
        <strain evidence="3">KCTC 23224</strain>
    </source>
</reference>
<dbReference type="GO" id="GO:0003677">
    <property type="term" value="F:DNA binding"/>
    <property type="evidence" value="ECO:0007669"/>
    <property type="project" value="InterPro"/>
</dbReference>
<gene>
    <name evidence="3" type="ORF">GCM10008106_23210</name>
</gene>
<comment type="caution">
    <text evidence="3">The sequence shown here is derived from an EMBL/GenBank/DDBJ whole genome shotgun (WGS) entry which is preliminary data.</text>
</comment>
<dbReference type="Pfam" id="PF20432">
    <property type="entry name" value="Xre-like-HTH"/>
    <property type="match status" value="1"/>
</dbReference>
<proteinExistence type="predicted"/>
<name>A0A8J3CYQ7_9BACT</name>
<evidence type="ECO:0000259" key="2">
    <source>
        <dbReference type="Pfam" id="PF20432"/>
    </source>
</evidence>
<reference evidence="3" key="1">
    <citation type="journal article" date="2014" name="Int. J. Syst. Evol. Microbiol.">
        <title>Complete genome sequence of Corynebacterium casei LMG S-19264T (=DSM 44701T), isolated from a smear-ripened cheese.</title>
        <authorList>
            <consortium name="US DOE Joint Genome Institute (JGI-PGF)"/>
            <person name="Walter F."/>
            <person name="Albersmeier A."/>
            <person name="Kalinowski J."/>
            <person name="Ruckert C."/>
        </authorList>
    </citation>
    <scope>NUCLEOTIDE SEQUENCE</scope>
    <source>
        <strain evidence="3">KCTC 23224</strain>
    </source>
</reference>
<dbReference type="Proteomes" id="UP000642809">
    <property type="component" value="Unassembled WGS sequence"/>
</dbReference>